<dbReference type="NCBIfam" id="NF009435">
    <property type="entry name" value="PRK12794.1"/>
    <property type="match status" value="1"/>
</dbReference>
<dbReference type="RefSeq" id="WP_036706361.1">
    <property type="nucleotide sequence ID" value="NZ_JRKQ01000001.1"/>
</dbReference>
<evidence type="ECO:0000313" key="2">
    <source>
        <dbReference type="Proteomes" id="UP000029858"/>
    </source>
</evidence>
<dbReference type="Proteomes" id="UP000029858">
    <property type="component" value="Unassembled WGS sequence"/>
</dbReference>
<sequence length="118" mass="12619">MQAPGNFARGAGFNTVRSHRDVEYDAFSRVTRELQRASRGKMSLARAAAANADLWSTLAADLADDGNDLPDDLKARLLSLAIFSIRQSHRAIAGNAEPAALIDINLAIMKGLRGEVAA</sequence>
<organism evidence="1 2">
    <name type="scientific">Paracoccus sanguinis</name>
    <dbReference type="NCBI Taxonomy" id="1545044"/>
    <lineage>
        <taxon>Bacteria</taxon>
        <taxon>Pseudomonadati</taxon>
        <taxon>Pseudomonadota</taxon>
        <taxon>Alphaproteobacteria</taxon>
        <taxon>Rhodobacterales</taxon>
        <taxon>Paracoccaceae</taxon>
        <taxon>Paracoccus</taxon>
    </lineage>
</organism>
<dbReference type="Pfam" id="PF07309">
    <property type="entry name" value="FlaF"/>
    <property type="match status" value="1"/>
</dbReference>
<proteinExistence type="predicted"/>
<accession>A0A099GM27</accession>
<gene>
    <name evidence="1" type="ORF">IX56_00560</name>
</gene>
<evidence type="ECO:0008006" key="3">
    <source>
        <dbReference type="Google" id="ProtNLM"/>
    </source>
</evidence>
<comment type="caution">
    <text evidence="1">The sequence shown here is derived from an EMBL/GenBank/DDBJ whole genome shotgun (WGS) entry which is preliminary data.</text>
</comment>
<protein>
    <recommendedName>
        <fullName evidence="3">Flagellar biosynthesis regulator FlaF</fullName>
    </recommendedName>
</protein>
<reference evidence="1 2" key="1">
    <citation type="submission" date="2014-09" db="EMBL/GenBank/DDBJ databases">
        <authorList>
            <person name="McGinnis J.M."/>
            <person name="Wolfgang W.J."/>
        </authorList>
    </citation>
    <scope>NUCLEOTIDE SEQUENCE [LARGE SCALE GENOMIC DNA]</scope>
    <source>
        <strain evidence="1 2">5503</strain>
    </source>
</reference>
<evidence type="ECO:0000313" key="1">
    <source>
        <dbReference type="EMBL" id="KGJ23796.1"/>
    </source>
</evidence>
<name>A0A099GM27_9RHOB</name>
<reference evidence="1 2" key="2">
    <citation type="submission" date="2014-10" db="EMBL/GenBank/DDBJ databases">
        <title>Paracoccus sanguinis sp. nov., isolated from clinical specimens of New York State patients.</title>
        <authorList>
            <person name="Mingle L.A."/>
            <person name="Cole J.A."/>
            <person name="Lapierre P."/>
            <person name="Musser K.A."/>
        </authorList>
    </citation>
    <scope>NUCLEOTIDE SEQUENCE [LARGE SCALE GENOMIC DNA]</scope>
    <source>
        <strain evidence="1 2">5503</strain>
    </source>
</reference>
<dbReference type="AlphaFoldDB" id="A0A099GM27"/>
<dbReference type="EMBL" id="JRKQ01000001">
    <property type="protein sequence ID" value="KGJ23796.1"/>
    <property type="molecule type" value="Genomic_DNA"/>
</dbReference>
<dbReference type="InterPro" id="IPR010845">
    <property type="entry name" value="FlaF"/>
</dbReference>
<dbReference type="GO" id="GO:0044781">
    <property type="term" value="P:bacterial-type flagellum organization"/>
    <property type="evidence" value="ECO:0007669"/>
    <property type="project" value="InterPro"/>
</dbReference>